<dbReference type="GO" id="GO:0000981">
    <property type="term" value="F:DNA-binding transcription factor activity, RNA polymerase II-specific"/>
    <property type="evidence" value="ECO:0007669"/>
    <property type="project" value="TreeGrafter"/>
</dbReference>
<keyword evidence="8" id="KW-0805">Transcription regulation</keyword>
<accession>A0A7L2AEF9</accession>
<feature type="non-terminal residue" evidence="13">
    <location>
        <position position="59"/>
    </location>
</feature>
<feature type="domain" description="C2H2-type" evidence="12">
    <location>
        <begin position="7"/>
        <end position="34"/>
    </location>
</feature>
<gene>
    <name evidence="13" type="primary">Znf180_0</name>
    <name evidence="13" type="ORF">HELFUL_R07061</name>
</gene>
<dbReference type="InterPro" id="IPR036236">
    <property type="entry name" value="Znf_C2H2_sf"/>
</dbReference>
<evidence type="ECO:0000256" key="4">
    <source>
        <dbReference type="ARBA" id="ARBA00022723"/>
    </source>
</evidence>
<comment type="similarity">
    <text evidence="3">Belongs to the krueppel C2H2-type zinc-finger protein family.</text>
</comment>
<comment type="function">
    <text evidence="1">May be involved in transcriptional regulation.</text>
</comment>
<keyword evidence="6 11" id="KW-0863">Zinc-finger</keyword>
<dbReference type="EMBL" id="VXBZ01000871">
    <property type="protein sequence ID" value="NXP44209.1"/>
    <property type="molecule type" value="Genomic_DNA"/>
</dbReference>
<dbReference type="Proteomes" id="UP000590868">
    <property type="component" value="Unassembled WGS sequence"/>
</dbReference>
<dbReference type="OrthoDB" id="654211at2759"/>
<keyword evidence="14" id="KW-1185">Reference proteome</keyword>
<comment type="subcellular location">
    <subcellularLocation>
        <location evidence="2">Nucleus</location>
    </subcellularLocation>
</comment>
<dbReference type="FunFam" id="3.30.160.60:FF:000051">
    <property type="entry name" value="zinc finger protein 585A"/>
    <property type="match status" value="1"/>
</dbReference>
<sequence>HTGERPYGCPQCGRSFSVSSALVKHQRTHREGKAHECHQCGKSFTRSSNLVAHQRSHLG</sequence>
<dbReference type="InterPro" id="IPR013087">
    <property type="entry name" value="Znf_C2H2_type"/>
</dbReference>
<evidence type="ECO:0000256" key="6">
    <source>
        <dbReference type="ARBA" id="ARBA00022771"/>
    </source>
</evidence>
<evidence type="ECO:0000256" key="8">
    <source>
        <dbReference type="ARBA" id="ARBA00023015"/>
    </source>
</evidence>
<dbReference type="GO" id="GO:0000978">
    <property type="term" value="F:RNA polymerase II cis-regulatory region sequence-specific DNA binding"/>
    <property type="evidence" value="ECO:0007669"/>
    <property type="project" value="TreeGrafter"/>
</dbReference>
<evidence type="ECO:0000259" key="12">
    <source>
        <dbReference type="PROSITE" id="PS50157"/>
    </source>
</evidence>
<dbReference type="PANTHER" id="PTHR23226:SF416">
    <property type="entry name" value="FI01424P"/>
    <property type="match status" value="1"/>
</dbReference>
<dbReference type="PROSITE" id="PS50157">
    <property type="entry name" value="ZINC_FINGER_C2H2_2"/>
    <property type="match status" value="2"/>
</dbReference>
<evidence type="ECO:0000256" key="11">
    <source>
        <dbReference type="PROSITE-ProRule" id="PRU00042"/>
    </source>
</evidence>
<reference evidence="13 14" key="1">
    <citation type="submission" date="2019-09" db="EMBL/GenBank/DDBJ databases">
        <title>Bird 10,000 Genomes (B10K) Project - Family phase.</title>
        <authorList>
            <person name="Zhang G."/>
        </authorList>
    </citation>
    <scope>NUCLEOTIDE SEQUENCE [LARGE SCALE GENOMIC DNA]</scope>
    <source>
        <strain evidence="13">B10K-DU-001-55</strain>
        <tissue evidence="13">Muscle</tissue>
    </source>
</reference>
<evidence type="ECO:0000256" key="7">
    <source>
        <dbReference type="ARBA" id="ARBA00022833"/>
    </source>
</evidence>
<dbReference type="AlphaFoldDB" id="A0A7L2AEF9"/>
<name>A0A7L2AEF9_9GRUI</name>
<dbReference type="PROSITE" id="PS00028">
    <property type="entry name" value="ZINC_FINGER_C2H2_1"/>
    <property type="match status" value="2"/>
</dbReference>
<evidence type="ECO:0000256" key="3">
    <source>
        <dbReference type="ARBA" id="ARBA00006991"/>
    </source>
</evidence>
<feature type="domain" description="C2H2-type" evidence="12">
    <location>
        <begin position="35"/>
        <end position="59"/>
    </location>
</feature>
<dbReference type="FunFam" id="3.30.160.60:FF:000495">
    <property type="entry name" value="zinc finger protein 668"/>
    <property type="match status" value="1"/>
</dbReference>
<evidence type="ECO:0000313" key="14">
    <source>
        <dbReference type="Proteomes" id="UP000590868"/>
    </source>
</evidence>
<comment type="caution">
    <text evidence="13">The sequence shown here is derived from an EMBL/GenBank/DDBJ whole genome shotgun (WGS) entry which is preliminary data.</text>
</comment>
<dbReference type="SUPFAM" id="SSF57667">
    <property type="entry name" value="beta-beta-alpha zinc fingers"/>
    <property type="match status" value="1"/>
</dbReference>
<evidence type="ECO:0000313" key="13">
    <source>
        <dbReference type="EMBL" id="NXP44209.1"/>
    </source>
</evidence>
<dbReference type="SMART" id="SM00355">
    <property type="entry name" value="ZnF_C2H2"/>
    <property type="match status" value="2"/>
</dbReference>
<keyword evidence="10" id="KW-0539">Nucleus</keyword>
<keyword evidence="7" id="KW-0862">Zinc</keyword>
<keyword evidence="5" id="KW-0677">Repeat</keyword>
<dbReference type="Gene3D" id="3.30.160.60">
    <property type="entry name" value="Classic Zinc Finger"/>
    <property type="match status" value="2"/>
</dbReference>
<feature type="non-terminal residue" evidence="13">
    <location>
        <position position="1"/>
    </location>
</feature>
<proteinExistence type="inferred from homology"/>
<organism evidence="13 14">
    <name type="scientific">Heliornis fulica</name>
    <name type="common">sungrebe</name>
    <dbReference type="NCBI Taxonomy" id="54369"/>
    <lineage>
        <taxon>Eukaryota</taxon>
        <taxon>Metazoa</taxon>
        <taxon>Chordata</taxon>
        <taxon>Craniata</taxon>
        <taxon>Vertebrata</taxon>
        <taxon>Euteleostomi</taxon>
        <taxon>Archelosauria</taxon>
        <taxon>Archosauria</taxon>
        <taxon>Dinosauria</taxon>
        <taxon>Saurischia</taxon>
        <taxon>Theropoda</taxon>
        <taxon>Coelurosauria</taxon>
        <taxon>Aves</taxon>
        <taxon>Neognathae</taxon>
        <taxon>Neoaves</taxon>
        <taxon>Gruiformes</taxon>
        <taxon>Heliornithidae</taxon>
        <taxon>Heliornis</taxon>
    </lineage>
</organism>
<evidence type="ECO:0000256" key="9">
    <source>
        <dbReference type="ARBA" id="ARBA00023163"/>
    </source>
</evidence>
<keyword evidence="4" id="KW-0479">Metal-binding</keyword>
<dbReference type="GO" id="GO:0005634">
    <property type="term" value="C:nucleus"/>
    <property type="evidence" value="ECO:0007669"/>
    <property type="project" value="UniProtKB-SubCell"/>
</dbReference>
<protein>
    <submittedName>
        <fullName evidence="13">ZN180 protein</fullName>
    </submittedName>
</protein>
<dbReference type="PANTHER" id="PTHR23226">
    <property type="entry name" value="ZINC FINGER AND SCAN DOMAIN-CONTAINING"/>
    <property type="match status" value="1"/>
</dbReference>
<evidence type="ECO:0000256" key="10">
    <source>
        <dbReference type="ARBA" id="ARBA00023242"/>
    </source>
</evidence>
<evidence type="ECO:0000256" key="1">
    <source>
        <dbReference type="ARBA" id="ARBA00003767"/>
    </source>
</evidence>
<keyword evidence="9" id="KW-0804">Transcription</keyword>
<dbReference type="GO" id="GO:0008270">
    <property type="term" value="F:zinc ion binding"/>
    <property type="evidence" value="ECO:0007669"/>
    <property type="project" value="UniProtKB-KW"/>
</dbReference>
<evidence type="ECO:0000256" key="2">
    <source>
        <dbReference type="ARBA" id="ARBA00004123"/>
    </source>
</evidence>
<evidence type="ECO:0000256" key="5">
    <source>
        <dbReference type="ARBA" id="ARBA00022737"/>
    </source>
</evidence>
<dbReference type="Pfam" id="PF00096">
    <property type="entry name" value="zf-C2H2"/>
    <property type="match status" value="2"/>
</dbReference>